<feature type="non-terminal residue" evidence="2">
    <location>
        <position position="1"/>
    </location>
</feature>
<dbReference type="EMBL" id="JAGKQM010000007">
    <property type="protein sequence ID" value="KAH0918854.1"/>
    <property type="molecule type" value="Genomic_DNA"/>
</dbReference>
<reference evidence="2 3" key="1">
    <citation type="submission" date="2021-05" db="EMBL/GenBank/DDBJ databases">
        <title>Genome Assembly of Synthetic Allotetraploid Brassica napus Reveals Homoeologous Exchanges between Subgenomes.</title>
        <authorList>
            <person name="Davis J.T."/>
        </authorList>
    </citation>
    <scope>NUCLEOTIDE SEQUENCE [LARGE SCALE GENOMIC DNA]</scope>
    <source>
        <strain evidence="3">cv. Da-Ae</strain>
        <tissue evidence="2">Seedling</tissue>
    </source>
</reference>
<keyword evidence="3" id="KW-1185">Reference proteome</keyword>
<evidence type="ECO:0000313" key="2">
    <source>
        <dbReference type="EMBL" id="KAH0918854.1"/>
    </source>
</evidence>
<evidence type="ECO:0000313" key="3">
    <source>
        <dbReference type="Proteomes" id="UP000824890"/>
    </source>
</evidence>
<sequence>KKIHCMMLKDMRHSRTKSLQYTDKSRTKGSCSGRE</sequence>
<protein>
    <submittedName>
        <fullName evidence="2">Uncharacterized protein</fullName>
    </submittedName>
</protein>
<evidence type="ECO:0000256" key="1">
    <source>
        <dbReference type="SAM" id="MobiDB-lite"/>
    </source>
</evidence>
<name>A0ABQ8CP64_BRANA</name>
<proteinExistence type="predicted"/>
<comment type="caution">
    <text evidence="2">The sequence shown here is derived from an EMBL/GenBank/DDBJ whole genome shotgun (WGS) entry which is preliminary data.</text>
</comment>
<organism evidence="2 3">
    <name type="scientific">Brassica napus</name>
    <name type="common">Rape</name>
    <dbReference type="NCBI Taxonomy" id="3708"/>
    <lineage>
        <taxon>Eukaryota</taxon>
        <taxon>Viridiplantae</taxon>
        <taxon>Streptophyta</taxon>
        <taxon>Embryophyta</taxon>
        <taxon>Tracheophyta</taxon>
        <taxon>Spermatophyta</taxon>
        <taxon>Magnoliopsida</taxon>
        <taxon>eudicotyledons</taxon>
        <taxon>Gunneridae</taxon>
        <taxon>Pentapetalae</taxon>
        <taxon>rosids</taxon>
        <taxon>malvids</taxon>
        <taxon>Brassicales</taxon>
        <taxon>Brassicaceae</taxon>
        <taxon>Brassiceae</taxon>
        <taxon>Brassica</taxon>
    </lineage>
</organism>
<feature type="region of interest" description="Disordered" evidence="1">
    <location>
        <begin position="1"/>
        <end position="35"/>
    </location>
</feature>
<accession>A0ABQ8CP64</accession>
<dbReference type="Proteomes" id="UP000824890">
    <property type="component" value="Unassembled WGS sequence"/>
</dbReference>
<gene>
    <name evidence="2" type="ORF">HID58_026514</name>
</gene>